<evidence type="ECO:0000256" key="5">
    <source>
        <dbReference type="ARBA" id="ARBA00022617"/>
    </source>
</evidence>
<comment type="pathway">
    <text evidence="3">Alkaloid biosynthesis; taxol biosynthesis.</text>
</comment>
<dbReference type="InterPro" id="IPR001128">
    <property type="entry name" value="Cyt_P450"/>
</dbReference>
<dbReference type="AlphaFoldDB" id="A0AA38GHA1"/>
<keyword evidence="10" id="KW-0876">Taxol biosynthesis</keyword>
<comment type="subcellular location">
    <subcellularLocation>
        <location evidence="2">Membrane</location>
    </subcellularLocation>
</comment>
<keyword evidence="9" id="KW-0503">Monooxygenase</keyword>
<dbReference type="GO" id="GO:0020037">
    <property type="term" value="F:heme binding"/>
    <property type="evidence" value="ECO:0007669"/>
    <property type="project" value="InterPro"/>
</dbReference>
<keyword evidence="6" id="KW-0479">Metal-binding</keyword>
<dbReference type="EMBL" id="JAHRHJ020000003">
    <property type="protein sequence ID" value="KAH9321884.1"/>
    <property type="molecule type" value="Genomic_DNA"/>
</dbReference>
<evidence type="ECO:0000256" key="9">
    <source>
        <dbReference type="ARBA" id="ARBA00023033"/>
    </source>
</evidence>
<comment type="cofactor">
    <cofactor evidence="1">
        <name>heme</name>
        <dbReference type="ChEBI" id="CHEBI:30413"/>
    </cofactor>
</comment>
<dbReference type="GO" id="GO:0016020">
    <property type="term" value="C:membrane"/>
    <property type="evidence" value="ECO:0007669"/>
    <property type="project" value="UniProtKB-SubCell"/>
</dbReference>
<keyword evidence="11" id="KW-0472">Membrane</keyword>
<dbReference type="InterPro" id="IPR002401">
    <property type="entry name" value="Cyt_P450_E_grp-I"/>
</dbReference>
<sequence length="306" mass="34550">NIANHGNEMEQGLIIILLVIKHKTSRLPPGPTPLPIVSNLHLISELPHRSFSNLAQIYGPIMILYMGSLPAILISSSETAEKILKTHDHIFASHPLMGDDNHLLSPQKFAFSPHGPYWKLMRKIMVMELFSPKRTKSFTSMRAQEVLAMKHSILLTADTNSNSGTHPATVDVSREVSFLTNNIVCRMSFGKKCNEAELGGRVFKEVLGELIALSGGFNYRDCIPLLGRLDLKGLGIVDEHVQRRKNYNNLESEDFVDVLLSLSEDESMEFKINQNHIKNAIFELQKYTLPFIHHLVKRLEPTIHIE</sequence>
<keyword evidence="5" id="KW-0349">Heme</keyword>
<comment type="caution">
    <text evidence="12">The sequence shown here is derived from an EMBL/GenBank/DDBJ whole genome shotgun (WGS) entry which is preliminary data.</text>
</comment>
<dbReference type="GO" id="GO:0005506">
    <property type="term" value="F:iron ion binding"/>
    <property type="evidence" value="ECO:0007669"/>
    <property type="project" value="InterPro"/>
</dbReference>
<dbReference type="Pfam" id="PF00067">
    <property type="entry name" value="p450"/>
    <property type="match status" value="1"/>
</dbReference>
<feature type="non-terminal residue" evidence="12">
    <location>
        <position position="1"/>
    </location>
</feature>
<evidence type="ECO:0000256" key="4">
    <source>
        <dbReference type="ARBA" id="ARBA00010617"/>
    </source>
</evidence>
<evidence type="ECO:0008006" key="14">
    <source>
        <dbReference type="Google" id="ProtNLM"/>
    </source>
</evidence>
<dbReference type="Gene3D" id="1.10.630.10">
    <property type="entry name" value="Cytochrome P450"/>
    <property type="match status" value="1"/>
</dbReference>
<comment type="similarity">
    <text evidence="4">Belongs to the cytochrome P450 family.</text>
</comment>
<dbReference type="GO" id="GO:0004497">
    <property type="term" value="F:monooxygenase activity"/>
    <property type="evidence" value="ECO:0007669"/>
    <property type="project" value="UniProtKB-KW"/>
</dbReference>
<dbReference type="SUPFAM" id="SSF48264">
    <property type="entry name" value="Cytochrome P450"/>
    <property type="match status" value="1"/>
</dbReference>
<protein>
    <recommendedName>
        <fullName evidence="14">Cytochrome P450</fullName>
    </recommendedName>
</protein>
<proteinExistence type="inferred from homology"/>
<reference evidence="12 13" key="1">
    <citation type="journal article" date="2021" name="Nat. Plants">
        <title>The Taxus genome provides insights into paclitaxel biosynthesis.</title>
        <authorList>
            <person name="Xiong X."/>
            <person name="Gou J."/>
            <person name="Liao Q."/>
            <person name="Li Y."/>
            <person name="Zhou Q."/>
            <person name="Bi G."/>
            <person name="Li C."/>
            <person name="Du R."/>
            <person name="Wang X."/>
            <person name="Sun T."/>
            <person name="Guo L."/>
            <person name="Liang H."/>
            <person name="Lu P."/>
            <person name="Wu Y."/>
            <person name="Zhang Z."/>
            <person name="Ro D.K."/>
            <person name="Shang Y."/>
            <person name="Huang S."/>
            <person name="Yan J."/>
        </authorList>
    </citation>
    <scope>NUCLEOTIDE SEQUENCE [LARGE SCALE GENOMIC DNA]</scope>
    <source>
        <strain evidence="12">Ta-2019</strain>
    </source>
</reference>
<keyword evidence="7" id="KW-0560">Oxidoreductase</keyword>
<name>A0AA38GHA1_TAXCH</name>
<dbReference type="Proteomes" id="UP000824469">
    <property type="component" value="Unassembled WGS sequence"/>
</dbReference>
<dbReference type="GO" id="GO:0042617">
    <property type="term" value="P:paclitaxel biosynthetic process"/>
    <property type="evidence" value="ECO:0007669"/>
    <property type="project" value="UniProtKB-KW"/>
</dbReference>
<keyword evidence="8" id="KW-0408">Iron</keyword>
<evidence type="ECO:0000313" key="12">
    <source>
        <dbReference type="EMBL" id="KAH9321884.1"/>
    </source>
</evidence>
<evidence type="ECO:0000256" key="8">
    <source>
        <dbReference type="ARBA" id="ARBA00023004"/>
    </source>
</evidence>
<evidence type="ECO:0000256" key="2">
    <source>
        <dbReference type="ARBA" id="ARBA00004370"/>
    </source>
</evidence>
<evidence type="ECO:0000256" key="11">
    <source>
        <dbReference type="ARBA" id="ARBA00023136"/>
    </source>
</evidence>
<feature type="non-terminal residue" evidence="12">
    <location>
        <position position="306"/>
    </location>
</feature>
<evidence type="ECO:0000256" key="10">
    <source>
        <dbReference type="ARBA" id="ARBA00023059"/>
    </source>
</evidence>
<evidence type="ECO:0000256" key="6">
    <source>
        <dbReference type="ARBA" id="ARBA00022723"/>
    </source>
</evidence>
<dbReference type="GO" id="GO:0016705">
    <property type="term" value="F:oxidoreductase activity, acting on paired donors, with incorporation or reduction of molecular oxygen"/>
    <property type="evidence" value="ECO:0007669"/>
    <property type="project" value="InterPro"/>
</dbReference>
<dbReference type="OMA" id="DHIFASH"/>
<evidence type="ECO:0000256" key="3">
    <source>
        <dbReference type="ARBA" id="ARBA00005122"/>
    </source>
</evidence>
<evidence type="ECO:0000256" key="1">
    <source>
        <dbReference type="ARBA" id="ARBA00001971"/>
    </source>
</evidence>
<gene>
    <name evidence="12" type="ORF">KI387_016523</name>
</gene>
<dbReference type="PANTHER" id="PTHR47943:SF2">
    <property type="entry name" value="CYTOCHROME P450"/>
    <property type="match status" value="1"/>
</dbReference>
<dbReference type="InterPro" id="IPR036396">
    <property type="entry name" value="Cyt_P450_sf"/>
</dbReference>
<dbReference type="PRINTS" id="PR00463">
    <property type="entry name" value="EP450I"/>
</dbReference>
<organism evidence="12 13">
    <name type="scientific">Taxus chinensis</name>
    <name type="common">Chinese yew</name>
    <name type="synonym">Taxus wallichiana var. chinensis</name>
    <dbReference type="NCBI Taxonomy" id="29808"/>
    <lineage>
        <taxon>Eukaryota</taxon>
        <taxon>Viridiplantae</taxon>
        <taxon>Streptophyta</taxon>
        <taxon>Embryophyta</taxon>
        <taxon>Tracheophyta</taxon>
        <taxon>Spermatophyta</taxon>
        <taxon>Pinopsida</taxon>
        <taxon>Pinidae</taxon>
        <taxon>Conifers II</taxon>
        <taxon>Cupressales</taxon>
        <taxon>Taxaceae</taxon>
        <taxon>Taxus</taxon>
    </lineage>
</organism>
<evidence type="ECO:0000313" key="13">
    <source>
        <dbReference type="Proteomes" id="UP000824469"/>
    </source>
</evidence>
<keyword evidence="13" id="KW-1185">Reference proteome</keyword>
<accession>A0AA38GHA1</accession>
<dbReference type="PANTHER" id="PTHR47943">
    <property type="entry name" value="CYTOCHROME P450 93A3-LIKE"/>
    <property type="match status" value="1"/>
</dbReference>
<evidence type="ECO:0000256" key="7">
    <source>
        <dbReference type="ARBA" id="ARBA00023002"/>
    </source>
</evidence>